<feature type="region of interest" description="Disordered" evidence="1">
    <location>
        <begin position="1"/>
        <end position="127"/>
    </location>
</feature>
<dbReference type="HOGENOM" id="CLU_1974052_0_0_1"/>
<keyword evidence="3" id="KW-1185">Reference proteome</keyword>
<organism evidence="2">
    <name type="scientific">Oryza meridionalis</name>
    <dbReference type="NCBI Taxonomy" id="40149"/>
    <lineage>
        <taxon>Eukaryota</taxon>
        <taxon>Viridiplantae</taxon>
        <taxon>Streptophyta</taxon>
        <taxon>Embryophyta</taxon>
        <taxon>Tracheophyta</taxon>
        <taxon>Spermatophyta</taxon>
        <taxon>Magnoliopsida</taxon>
        <taxon>Liliopsida</taxon>
        <taxon>Poales</taxon>
        <taxon>Poaceae</taxon>
        <taxon>BOP clade</taxon>
        <taxon>Oryzoideae</taxon>
        <taxon>Oryzeae</taxon>
        <taxon>Oryzinae</taxon>
        <taxon>Oryza</taxon>
    </lineage>
</organism>
<evidence type="ECO:0000313" key="3">
    <source>
        <dbReference type="Proteomes" id="UP000008021"/>
    </source>
</evidence>
<sequence length="127" mass="14000">MDIFSGGVKQRWQSGRSGGGRSMPTIARRAERKEVRRPGSGLRREETGEGARRPEESMSPASPPLSPPPAASSSGGRGRRGPEDNEDDDGELGCARRPPDGPRERDERRALRRPRHFAALRCDRVKT</sequence>
<reference evidence="2" key="1">
    <citation type="submission" date="2015-04" db="UniProtKB">
        <authorList>
            <consortium name="EnsemblPlants"/>
        </authorList>
    </citation>
    <scope>IDENTIFICATION</scope>
</reference>
<dbReference type="Gramene" id="OMERI03G29790.2">
    <property type="protein sequence ID" value="OMERI03G29790.2"/>
    <property type="gene ID" value="OMERI03G29790"/>
</dbReference>
<feature type="compositionally biased region" description="Basic and acidic residues" evidence="1">
    <location>
        <begin position="97"/>
        <end position="109"/>
    </location>
</feature>
<proteinExistence type="predicted"/>
<feature type="compositionally biased region" description="Basic and acidic residues" evidence="1">
    <location>
        <begin position="28"/>
        <end position="56"/>
    </location>
</feature>
<protein>
    <submittedName>
        <fullName evidence="2">Uncharacterized protein</fullName>
    </submittedName>
</protein>
<name>A0A0E0D676_9ORYZ</name>
<reference evidence="2" key="2">
    <citation type="submission" date="2018-05" db="EMBL/GenBank/DDBJ databases">
        <title>OmerRS3 (Oryza meridionalis Reference Sequence Version 3).</title>
        <authorList>
            <person name="Zhang J."/>
            <person name="Kudrna D."/>
            <person name="Lee S."/>
            <person name="Talag J."/>
            <person name="Welchert J."/>
            <person name="Wing R.A."/>
        </authorList>
    </citation>
    <scope>NUCLEOTIDE SEQUENCE [LARGE SCALE GENOMIC DNA]</scope>
    <source>
        <strain evidence="2">cv. OR44</strain>
    </source>
</reference>
<evidence type="ECO:0000256" key="1">
    <source>
        <dbReference type="SAM" id="MobiDB-lite"/>
    </source>
</evidence>
<evidence type="ECO:0000313" key="2">
    <source>
        <dbReference type="EnsemblPlants" id="OMERI03G29790.2"/>
    </source>
</evidence>
<dbReference type="EnsemblPlants" id="OMERI03G29790.2">
    <property type="protein sequence ID" value="OMERI03G29790.2"/>
    <property type="gene ID" value="OMERI03G29790"/>
</dbReference>
<accession>A0A0E0D676</accession>
<feature type="compositionally biased region" description="Pro residues" evidence="1">
    <location>
        <begin position="61"/>
        <end position="70"/>
    </location>
</feature>
<dbReference type="AlphaFoldDB" id="A0A0E0D676"/>
<dbReference type="Proteomes" id="UP000008021">
    <property type="component" value="Chromosome 3"/>
</dbReference>